<feature type="coiled-coil region" evidence="1">
    <location>
        <begin position="130"/>
        <end position="165"/>
    </location>
</feature>
<accession>A0ABT3X3L4</accession>
<organism evidence="2 3">
    <name type="scientific">Tumebacillus lacus</name>
    <dbReference type="NCBI Taxonomy" id="2995335"/>
    <lineage>
        <taxon>Bacteria</taxon>
        <taxon>Bacillati</taxon>
        <taxon>Bacillota</taxon>
        <taxon>Bacilli</taxon>
        <taxon>Bacillales</taxon>
        <taxon>Alicyclobacillaceae</taxon>
        <taxon>Tumebacillus</taxon>
    </lineage>
</organism>
<proteinExistence type="predicted"/>
<keyword evidence="1" id="KW-0175">Coiled coil</keyword>
<dbReference type="EMBL" id="JAPMLT010000004">
    <property type="protein sequence ID" value="MCX7570216.1"/>
    <property type="molecule type" value="Genomic_DNA"/>
</dbReference>
<evidence type="ECO:0000313" key="2">
    <source>
        <dbReference type="EMBL" id="MCX7570216.1"/>
    </source>
</evidence>
<gene>
    <name evidence="2" type="ORF">OS242_09605</name>
</gene>
<dbReference type="Proteomes" id="UP001208017">
    <property type="component" value="Unassembled WGS sequence"/>
</dbReference>
<reference evidence="2 3" key="1">
    <citation type="submission" date="2022-11" db="EMBL/GenBank/DDBJ databases">
        <title>Study of microbial diversity in lake waters.</title>
        <authorList>
            <person name="Zhang J."/>
        </authorList>
    </citation>
    <scope>NUCLEOTIDE SEQUENCE [LARGE SCALE GENOMIC DNA]</scope>
    <source>
        <strain evidence="2 3">DT12</strain>
    </source>
</reference>
<evidence type="ECO:0000313" key="3">
    <source>
        <dbReference type="Proteomes" id="UP001208017"/>
    </source>
</evidence>
<protein>
    <submittedName>
        <fullName evidence="2">Uncharacterized protein</fullName>
    </submittedName>
</protein>
<comment type="caution">
    <text evidence="2">The sequence shown here is derived from an EMBL/GenBank/DDBJ whole genome shotgun (WGS) entry which is preliminary data.</text>
</comment>
<dbReference type="RefSeq" id="WP_267151468.1">
    <property type="nucleotide sequence ID" value="NZ_JAPMLT010000004.1"/>
</dbReference>
<sequence length="217" mass="25045">MQQTYGNRAVGQLLRAKGQATDGVAQMVRKDYSSTGAPRNGAAFNMKNDPTYGPWHFHFIKDARSNTVENFFVTLENYKGQKRHVLFDGLTQTAANRLKGDLSKEEAGEIMEWATGLLQTQLADATDVSEEEYLQQVQAYNEERQRQAEEALKIQEERRAKEREEVRQSGSELANYLLDQQIKYKEAYIRSAFKFNKEQQWMADLKPEQIEALRKLL</sequence>
<name>A0ABT3X3L4_9BACL</name>
<evidence type="ECO:0000256" key="1">
    <source>
        <dbReference type="SAM" id="Coils"/>
    </source>
</evidence>
<keyword evidence="3" id="KW-1185">Reference proteome</keyword>